<organism evidence="3 4">
    <name type="scientific">Sulfobacillus acidophilus</name>
    <dbReference type="NCBI Taxonomy" id="53633"/>
    <lineage>
        <taxon>Bacteria</taxon>
        <taxon>Bacillati</taxon>
        <taxon>Bacillota</taxon>
        <taxon>Clostridia</taxon>
        <taxon>Eubacteriales</taxon>
        <taxon>Clostridiales Family XVII. Incertae Sedis</taxon>
        <taxon>Sulfobacillus</taxon>
    </lineage>
</organism>
<dbReference type="AlphaFoldDB" id="A0A2T2WKT3"/>
<dbReference type="InterPro" id="IPR016194">
    <property type="entry name" value="SPOC-like_C_dom_sf"/>
</dbReference>
<evidence type="ECO:0000313" key="4">
    <source>
        <dbReference type="Proteomes" id="UP000241848"/>
    </source>
</evidence>
<keyword evidence="1" id="KW-0238">DNA-binding</keyword>
<dbReference type="SMART" id="SM00559">
    <property type="entry name" value="Ku78"/>
    <property type="match status" value="1"/>
</dbReference>
<dbReference type="Gene3D" id="2.40.290.10">
    <property type="match status" value="1"/>
</dbReference>
<evidence type="ECO:0000259" key="2">
    <source>
        <dbReference type="SMART" id="SM00559"/>
    </source>
</evidence>
<gene>
    <name evidence="3" type="ORF">C7B45_05060</name>
</gene>
<dbReference type="InterPro" id="IPR009187">
    <property type="entry name" value="Prok_Ku"/>
</dbReference>
<dbReference type="SUPFAM" id="SSF100939">
    <property type="entry name" value="SPOC domain-like"/>
    <property type="match status" value="1"/>
</dbReference>
<feature type="domain" description="Ku" evidence="2">
    <location>
        <begin position="52"/>
        <end position="178"/>
    </location>
</feature>
<dbReference type="Proteomes" id="UP000241848">
    <property type="component" value="Unassembled WGS sequence"/>
</dbReference>
<proteinExistence type="predicted"/>
<dbReference type="EMBL" id="PXYV01000011">
    <property type="protein sequence ID" value="PSR22842.1"/>
    <property type="molecule type" value="Genomic_DNA"/>
</dbReference>
<protein>
    <submittedName>
        <fullName evidence="3">Ku domain-containing protein</fullName>
    </submittedName>
</protein>
<dbReference type="GO" id="GO:0006303">
    <property type="term" value="P:double-strand break repair via nonhomologous end joining"/>
    <property type="evidence" value="ECO:0007669"/>
    <property type="project" value="InterPro"/>
</dbReference>
<dbReference type="PIRSF" id="PIRSF006493">
    <property type="entry name" value="Prok_Ku"/>
    <property type="match status" value="1"/>
</dbReference>
<dbReference type="Pfam" id="PF02735">
    <property type="entry name" value="Ku"/>
    <property type="match status" value="1"/>
</dbReference>
<accession>A0A2T2WKT3</accession>
<comment type="caution">
    <text evidence="3">The sequence shown here is derived from an EMBL/GenBank/DDBJ whole genome shotgun (WGS) entry which is preliminary data.</text>
</comment>
<sequence length="257" mass="28924">MRSLYRGIIGFGLVAIPIQLFKAMDSERVDTHWIHTPCATRIHYQKYCPICEKVVPAEEVGTGAQLPDGRVVMLPPEPYHAVSDHTISILNFPKLAEIDPVLWDAAYWLEPGPGGDKPYALLVSVMRELNRVALAEMTLRTRTSLAVIRPYNATTLMLHRMYYPEALRGQGAQRGPDSVALSEQELAMARTLVQYLAHPFVPDEYPNHRRQLRLRQIEALLPTATTPKTDVAPEVIDLMERLKASVDAQKQLHAETP</sequence>
<dbReference type="PANTHER" id="PTHR41251">
    <property type="entry name" value="NON-HOMOLOGOUS END JOINING PROTEIN KU"/>
    <property type="match status" value="1"/>
</dbReference>
<dbReference type="InterPro" id="IPR006164">
    <property type="entry name" value="DNA_bd_Ku70/Ku80"/>
</dbReference>
<dbReference type="GO" id="GO:0003690">
    <property type="term" value="F:double-stranded DNA binding"/>
    <property type="evidence" value="ECO:0007669"/>
    <property type="project" value="TreeGrafter"/>
</dbReference>
<dbReference type="PANTHER" id="PTHR41251:SF1">
    <property type="entry name" value="NON-HOMOLOGOUS END JOINING PROTEIN KU"/>
    <property type="match status" value="1"/>
</dbReference>
<evidence type="ECO:0000256" key="1">
    <source>
        <dbReference type="ARBA" id="ARBA00023125"/>
    </source>
</evidence>
<reference evidence="3 4" key="1">
    <citation type="journal article" date="2014" name="BMC Genomics">
        <title>Comparison of environmental and isolate Sulfobacillus genomes reveals diverse carbon, sulfur, nitrogen, and hydrogen metabolisms.</title>
        <authorList>
            <person name="Justice N.B."/>
            <person name="Norman A."/>
            <person name="Brown C.T."/>
            <person name="Singh A."/>
            <person name="Thomas B.C."/>
            <person name="Banfield J.F."/>
        </authorList>
    </citation>
    <scope>NUCLEOTIDE SEQUENCE [LARGE SCALE GENOMIC DNA]</scope>
    <source>
        <strain evidence="3">AMDSBA3</strain>
    </source>
</reference>
<name>A0A2T2WKT3_9FIRM</name>
<evidence type="ECO:0000313" key="3">
    <source>
        <dbReference type="EMBL" id="PSR22842.1"/>
    </source>
</evidence>